<organism evidence="2 3">
    <name type="scientific">Fulvimonas yonginensis</name>
    <dbReference type="NCBI Taxonomy" id="1495200"/>
    <lineage>
        <taxon>Bacteria</taxon>
        <taxon>Pseudomonadati</taxon>
        <taxon>Pseudomonadota</taxon>
        <taxon>Gammaproteobacteria</taxon>
        <taxon>Lysobacterales</taxon>
        <taxon>Rhodanobacteraceae</taxon>
        <taxon>Fulvimonas</taxon>
    </lineage>
</organism>
<dbReference type="RefSeq" id="WP_336808476.1">
    <property type="nucleotide sequence ID" value="NZ_JBBBNY010000012.1"/>
</dbReference>
<proteinExistence type="predicted"/>
<keyword evidence="1" id="KW-0732">Signal</keyword>
<feature type="chain" id="PRO_5046552496" description="DUF2147 domain-containing protein" evidence="1">
    <location>
        <begin position="19"/>
        <end position="183"/>
    </location>
</feature>
<keyword evidence="3" id="KW-1185">Reference proteome</keyword>
<gene>
    <name evidence="2" type="ORF">WAT24_13795</name>
</gene>
<name>A0ABU8JE34_9GAMM</name>
<evidence type="ECO:0008006" key="4">
    <source>
        <dbReference type="Google" id="ProtNLM"/>
    </source>
</evidence>
<dbReference type="EMBL" id="JBBBNY010000012">
    <property type="protein sequence ID" value="MEI7037837.1"/>
    <property type="molecule type" value="Genomic_DNA"/>
</dbReference>
<dbReference type="Proteomes" id="UP001381174">
    <property type="component" value="Unassembled WGS sequence"/>
</dbReference>
<sequence>MFARLLLLALLVAPAALAQAPPSVPGRYRLRICEGSCNAGVPWAEGTLVLLAMPMRDAAGAVRTTPGGEPVNGCFLFTTLRRHGLLGGPRAGPALWRGERLGGVWVDLDPEGVDASYVLVLRVAPGGLAGKGLSSYASAPRPPPLPPDPVVAERQGDADARMCDAWALESAHGPACTRLSACR</sequence>
<evidence type="ECO:0000256" key="1">
    <source>
        <dbReference type="SAM" id="SignalP"/>
    </source>
</evidence>
<reference evidence="2 3" key="1">
    <citation type="journal article" date="2014" name="Int. J. Syst. Evol. Microbiol.">
        <title>Fulvimonas yonginensis sp. nov., isolated from greenhouse soil, and emended description of the genus Fulvimonas.</title>
        <authorList>
            <person name="Ahn J.H."/>
            <person name="Kim S.J."/>
            <person name="Weon H.Y."/>
            <person name="Hong S.B."/>
            <person name="Seok S.J."/>
            <person name="Kwon S.W."/>
        </authorList>
    </citation>
    <scope>NUCLEOTIDE SEQUENCE [LARGE SCALE GENOMIC DNA]</scope>
    <source>
        <strain evidence="2 3">KACC 16952</strain>
    </source>
</reference>
<feature type="signal peptide" evidence="1">
    <location>
        <begin position="1"/>
        <end position="18"/>
    </location>
</feature>
<protein>
    <recommendedName>
        <fullName evidence="4">DUF2147 domain-containing protein</fullName>
    </recommendedName>
</protein>
<evidence type="ECO:0000313" key="2">
    <source>
        <dbReference type="EMBL" id="MEI7037837.1"/>
    </source>
</evidence>
<accession>A0ABU8JE34</accession>
<evidence type="ECO:0000313" key="3">
    <source>
        <dbReference type="Proteomes" id="UP001381174"/>
    </source>
</evidence>
<comment type="caution">
    <text evidence="2">The sequence shown here is derived from an EMBL/GenBank/DDBJ whole genome shotgun (WGS) entry which is preliminary data.</text>
</comment>